<evidence type="ECO:0000256" key="3">
    <source>
        <dbReference type="ARBA" id="ARBA00022806"/>
    </source>
</evidence>
<dbReference type="GO" id="GO:0016787">
    <property type="term" value="F:hydrolase activity"/>
    <property type="evidence" value="ECO:0007669"/>
    <property type="project" value="UniProtKB-UniRule"/>
</dbReference>
<reference evidence="9 10" key="1">
    <citation type="journal article" date="2018" name="Elife">
        <title>Discovery and characterization of a prevalent human gut bacterial enzyme sufficient for the inactivation of a family of plant toxins.</title>
        <authorList>
            <person name="Koppel N."/>
            <person name="Bisanz J.E."/>
            <person name="Pandelia M.E."/>
            <person name="Turnbaugh P.J."/>
            <person name="Balskus E.P."/>
        </authorList>
    </citation>
    <scope>NUCLEOTIDE SEQUENCE [LARGE SCALE GENOMIC DNA]</scope>
    <source>
        <strain evidence="9 10">W1 BHI 6</strain>
    </source>
</reference>
<evidence type="ECO:0000313" key="8">
    <source>
        <dbReference type="EMBL" id="MVN33698.1"/>
    </source>
</evidence>
<gene>
    <name evidence="9" type="ORF">C1875_07230</name>
    <name evidence="8" type="ORF">GO726_11085</name>
</gene>
<dbReference type="EMBL" id="PPTU01000009">
    <property type="protein sequence ID" value="RDB70552.1"/>
    <property type="molecule type" value="Genomic_DNA"/>
</dbReference>
<evidence type="ECO:0000256" key="1">
    <source>
        <dbReference type="ARBA" id="ARBA00022741"/>
    </source>
</evidence>
<accession>A0A369MIQ6</accession>
<evidence type="ECO:0000256" key="6">
    <source>
        <dbReference type="PROSITE-ProRule" id="PRU00560"/>
    </source>
</evidence>
<reference evidence="8 11" key="2">
    <citation type="submission" date="2019-11" db="EMBL/GenBank/DDBJ databases">
        <title>Whole genome shotgun sequencing (WGS) data from Adlercreutzia equolifaciens ResAG-91, Eggerthella lenta MRI-F36, MRI-F37, MRI-F40, ResAG-49, ResAG-88, ResAG-121, ResAG-145, and Gordonibacter sp. ResAG-5, ResAG-26, ResAG-43, ResAG-50, ResAG-59.</title>
        <authorList>
            <person name="Stoll D.A."/>
            <person name="Danylec N."/>
            <person name="Franz C.M.A.P."/>
            <person name="Huch M."/>
        </authorList>
    </citation>
    <scope>NUCLEOTIDE SEQUENCE [LARGE SCALE GENOMIC DNA]</scope>
    <source>
        <strain evidence="8 11">ResAG-88</strain>
    </source>
</reference>
<dbReference type="GO" id="GO:0005524">
    <property type="term" value="F:ATP binding"/>
    <property type="evidence" value="ECO:0007669"/>
    <property type="project" value="UniProtKB-UniRule"/>
</dbReference>
<evidence type="ECO:0000256" key="4">
    <source>
        <dbReference type="ARBA" id="ARBA00022840"/>
    </source>
</evidence>
<dbReference type="InterPro" id="IPR000212">
    <property type="entry name" value="DNA_helicase_UvrD/REP"/>
</dbReference>
<keyword evidence="2 6" id="KW-0378">Hydrolase</keyword>
<evidence type="ECO:0000259" key="7">
    <source>
        <dbReference type="PROSITE" id="PS51198"/>
    </source>
</evidence>
<dbReference type="RefSeq" id="WP_114533690.1">
    <property type="nucleotide sequence ID" value="NZ_AP025575.1"/>
</dbReference>
<evidence type="ECO:0000256" key="5">
    <source>
        <dbReference type="ARBA" id="ARBA00023125"/>
    </source>
</evidence>
<dbReference type="InterPro" id="IPR013986">
    <property type="entry name" value="DExx_box_DNA_helicase_dom_sf"/>
</dbReference>
<keyword evidence="3 6" id="KW-0347">Helicase</keyword>
<feature type="binding site" evidence="6">
    <location>
        <begin position="17"/>
        <end position="24"/>
    </location>
    <ligand>
        <name>ATP</name>
        <dbReference type="ChEBI" id="CHEBI:30616"/>
    </ligand>
</feature>
<keyword evidence="1 6" id="KW-0547">Nucleotide-binding</keyword>
<dbReference type="AlphaFoldDB" id="A0A369MIQ6"/>
<protein>
    <submittedName>
        <fullName evidence="8">AAA family ATPase</fullName>
    </submittedName>
    <submittedName>
        <fullName evidence="9">DNA helicase</fullName>
    </submittedName>
</protein>
<dbReference type="PANTHER" id="PTHR11070:SF2">
    <property type="entry name" value="ATP-DEPENDENT DNA HELICASE SRS2"/>
    <property type="match status" value="1"/>
</dbReference>
<dbReference type="EMBL" id="WPOM01000023">
    <property type="protein sequence ID" value="MVN33698.1"/>
    <property type="molecule type" value="Genomic_DNA"/>
</dbReference>
<dbReference type="Proteomes" id="UP000436429">
    <property type="component" value="Unassembled WGS sequence"/>
</dbReference>
<dbReference type="Gene3D" id="1.10.10.160">
    <property type="match status" value="1"/>
</dbReference>
<dbReference type="GO" id="GO:0000725">
    <property type="term" value="P:recombinational repair"/>
    <property type="evidence" value="ECO:0007669"/>
    <property type="project" value="TreeGrafter"/>
</dbReference>
<dbReference type="PANTHER" id="PTHR11070">
    <property type="entry name" value="UVRD / RECB / PCRA DNA HELICASE FAMILY MEMBER"/>
    <property type="match status" value="1"/>
</dbReference>
<keyword evidence="4 6" id="KW-0067">ATP-binding</keyword>
<organism evidence="9 10">
    <name type="scientific">Eggerthella lenta</name>
    <name type="common">Eubacterium lentum</name>
    <dbReference type="NCBI Taxonomy" id="84112"/>
    <lineage>
        <taxon>Bacteria</taxon>
        <taxon>Bacillati</taxon>
        <taxon>Actinomycetota</taxon>
        <taxon>Coriobacteriia</taxon>
        <taxon>Eggerthellales</taxon>
        <taxon>Eggerthellaceae</taxon>
        <taxon>Eggerthella</taxon>
    </lineage>
</organism>
<evidence type="ECO:0000313" key="11">
    <source>
        <dbReference type="Proteomes" id="UP000436429"/>
    </source>
</evidence>
<dbReference type="Gene3D" id="1.10.486.10">
    <property type="entry name" value="PCRA, domain 4"/>
    <property type="match status" value="1"/>
</dbReference>
<evidence type="ECO:0000256" key="2">
    <source>
        <dbReference type="ARBA" id="ARBA00022801"/>
    </source>
</evidence>
<evidence type="ECO:0000313" key="9">
    <source>
        <dbReference type="EMBL" id="RDB70552.1"/>
    </source>
</evidence>
<proteinExistence type="predicted"/>
<dbReference type="Gene3D" id="3.40.50.300">
    <property type="entry name" value="P-loop containing nucleotide triphosphate hydrolases"/>
    <property type="match status" value="2"/>
</dbReference>
<dbReference type="GO" id="GO:0003677">
    <property type="term" value="F:DNA binding"/>
    <property type="evidence" value="ECO:0007669"/>
    <property type="project" value="UniProtKB-KW"/>
</dbReference>
<dbReference type="SUPFAM" id="SSF52540">
    <property type="entry name" value="P-loop containing nucleoside triphosphate hydrolases"/>
    <property type="match status" value="1"/>
</dbReference>
<sequence>MAYETTSESTEALLVTGGVGTGKTQRLVERAAALLAENAAAGNVLVLCATPQAARLFSERLAACVGAERAAGATVTTARALALDVLADDGARRWSGREPRLLTAFEETFLMEDMKVSGLRPKRLREMLKFFYRSWTELADDDPDWLLPGEETDVHTLLKESLAFMRAVVEPEAANLAARYLREHDEARAAHSYAHVLMDDYACASHASQTLANLVATCSITVAGDAETCIETYDSYPYAAGIDEFLATHPDAACEHLDADAPDAVEQVALASDTPEAEFEQVARTVAEAVAAGTPARQIVVAVPNSVWSRNIAAALHARGVPAEALAISQPLRGDVRDNARCTPARIATALNLVANPDDTAAWRCWCGFGDYLVNSAAFASLRTCAKERSIGLVDALEMLSENDCEHVVGAQRVATAYKDGRALIEQVRGLRGTTLLDELTRIVTDGAESQAPAVLRELCLEHGNAADENPESLYDADAAAMARRMAERLLAPTLEVADAVAVVPYDLTCGFSPSLLVVAGFVNGFIPSRDYFDATVTPPERQEKMRAVDERRVRALTGKAGRAVALSYFTSTDLESAGKLKLKISRIRLKNGIRTCTIEPSLFLEQIAAQE</sequence>
<keyword evidence="5" id="KW-0238">DNA-binding</keyword>
<dbReference type="GO" id="GO:0043138">
    <property type="term" value="F:3'-5' DNA helicase activity"/>
    <property type="evidence" value="ECO:0007669"/>
    <property type="project" value="TreeGrafter"/>
</dbReference>
<dbReference type="PROSITE" id="PS51198">
    <property type="entry name" value="UVRD_HELICASE_ATP_BIND"/>
    <property type="match status" value="1"/>
</dbReference>
<dbReference type="Pfam" id="PF00580">
    <property type="entry name" value="UvrD-helicase"/>
    <property type="match status" value="1"/>
</dbReference>
<evidence type="ECO:0000313" key="10">
    <source>
        <dbReference type="Proteomes" id="UP000253970"/>
    </source>
</evidence>
<dbReference type="Proteomes" id="UP000253970">
    <property type="component" value="Unassembled WGS sequence"/>
</dbReference>
<dbReference type="InterPro" id="IPR014016">
    <property type="entry name" value="UvrD-like_ATP-bd"/>
</dbReference>
<dbReference type="InterPro" id="IPR027417">
    <property type="entry name" value="P-loop_NTPase"/>
</dbReference>
<comment type="caution">
    <text evidence="9">The sequence shown here is derived from an EMBL/GenBank/DDBJ whole genome shotgun (WGS) entry which is preliminary data.</text>
</comment>
<feature type="domain" description="UvrD-like helicase ATP-binding" evidence="7">
    <location>
        <begin position="1"/>
        <end position="286"/>
    </location>
</feature>
<name>A0A369MIQ6_EGGLN</name>